<dbReference type="PROSITE" id="PS50994">
    <property type="entry name" value="INTEGRASE"/>
    <property type="match status" value="1"/>
</dbReference>
<dbReference type="EMBL" id="FCOE02000113">
    <property type="protein sequence ID" value="SAL03087.1"/>
    <property type="molecule type" value="Genomic_DNA"/>
</dbReference>
<accession>A0A158EB09</accession>
<dbReference type="PANTHER" id="PTHR35004">
    <property type="entry name" value="TRANSPOSASE RV3428C-RELATED"/>
    <property type="match status" value="1"/>
</dbReference>
<feature type="domain" description="Integrase catalytic" evidence="1">
    <location>
        <begin position="134"/>
        <end position="247"/>
    </location>
</feature>
<proteinExistence type="predicted"/>
<gene>
    <name evidence="2" type="ORF">AWB80_08488</name>
</gene>
<dbReference type="InterPro" id="IPR009057">
    <property type="entry name" value="Homeodomain-like_sf"/>
</dbReference>
<dbReference type="InterPro" id="IPR001584">
    <property type="entry name" value="Integrase_cat-core"/>
</dbReference>
<dbReference type="Proteomes" id="UP000054911">
    <property type="component" value="Unassembled WGS sequence"/>
</dbReference>
<dbReference type="Gene3D" id="3.30.420.10">
    <property type="entry name" value="Ribonuclease H-like superfamily/Ribonuclease H"/>
    <property type="match status" value="1"/>
</dbReference>
<dbReference type="Pfam" id="PF00665">
    <property type="entry name" value="rve"/>
    <property type="match status" value="1"/>
</dbReference>
<dbReference type="STRING" id="1777141.AWB80_08488"/>
<organism evidence="2 3">
    <name type="scientific">Caballeronia pedi</name>
    <dbReference type="NCBI Taxonomy" id="1777141"/>
    <lineage>
        <taxon>Bacteria</taxon>
        <taxon>Pseudomonadati</taxon>
        <taxon>Pseudomonadota</taxon>
        <taxon>Betaproteobacteria</taxon>
        <taxon>Burkholderiales</taxon>
        <taxon>Burkholderiaceae</taxon>
        <taxon>Caballeronia</taxon>
    </lineage>
</organism>
<name>A0A158EB09_9BURK</name>
<dbReference type="InterPro" id="IPR012337">
    <property type="entry name" value="RNaseH-like_sf"/>
</dbReference>
<dbReference type="GO" id="GO:0003676">
    <property type="term" value="F:nucleic acid binding"/>
    <property type="evidence" value="ECO:0007669"/>
    <property type="project" value="InterPro"/>
</dbReference>
<reference evidence="2" key="1">
    <citation type="submission" date="2016-01" db="EMBL/GenBank/DDBJ databases">
        <authorList>
            <person name="Peeters C."/>
        </authorList>
    </citation>
    <scope>NUCLEOTIDE SEQUENCE [LARGE SCALE GENOMIC DNA]</scope>
    <source>
        <strain evidence="2">LMG 29323</strain>
    </source>
</reference>
<dbReference type="SUPFAM" id="SSF53098">
    <property type="entry name" value="Ribonuclease H-like"/>
    <property type="match status" value="1"/>
</dbReference>
<evidence type="ECO:0000313" key="3">
    <source>
        <dbReference type="Proteomes" id="UP000054911"/>
    </source>
</evidence>
<dbReference type="GO" id="GO:0015074">
    <property type="term" value="P:DNA integration"/>
    <property type="evidence" value="ECO:0007669"/>
    <property type="project" value="InterPro"/>
</dbReference>
<dbReference type="AlphaFoldDB" id="A0A158EB09"/>
<sequence>MSWNPRDTVNLRLEFVRLALQEGANRRELCQRYGISAKTGYKWLNRYAQAGEAGLEDRSRRPLSSPNRTAAEIEQRVVALRSEHRWGGRKLERRLRDLGHPVVPTAGTMTRILHRHGLIIAEASAAATPWKRFEHEQPNDLWQMDFKGWIELVDSRRCSPLTVLDDHSRFNIALDACGPTDTPAVRRRLRDAFRRYGLPLRINADNGSPWGSPAQPGQLTTLGIWLIRLGVKISYSRPAHPQTNGQR</sequence>
<comment type="caution">
    <text evidence="2">The sequence shown here is derived from an EMBL/GenBank/DDBJ whole genome shotgun (WGS) entry which is preliminary data.</text>
</comment>
<keyword evidence="3" id="KW-1185">Reference proteome</keyword>
<dbReference type="InterPro" id="IPR036388">
    <property type="entry name" value="WH-like_DNA-bd_sf"/>
</dbReference>
<protein>
    <submittedName>
        <fullName evidence="2">Integrase core domain protein</fullName>
    </submittedName>
</protein>
<dbReference type="InterPro" id="IPR036397">
    <property type="entry name" value="RNaseH_sf"/>
</dbReference>
<evidence type="ECO:0000313" key="2">
    <source>
        <dbReference type="EMBL" id="SAL03087.1"/>
    </source>
</evidence>
<dbReference type="Gene3D" id="1.10.10.10">
    <property type="entry name" value="Winged helix-like DNA-binding domain superfamily/Winged helix DNA-binding domain"/>
    <property type="match status" value="1"/>
</dbReference>
<evidence type="ECO:0000259" key="1">
    <source>
        <dbReference type="PROSITE" id="PS50994"/>
    </source>
</evidence>
<dbReference type="SUPFAM" id="SSF46689">
    <property type="entry name" value="Homeodomain-like"/>
    <property type="match status" value="1"/>
</dbReference>
<dbReference type="Pfam" id="PF13565">
    <property type="entry name" value="HTH_32"/>
    <property type="match status" value="1"/>
</dbReference>
<dbReference type="PANTHER" id="PTHR35004:SF6">
    <property type="entry name" value="TRANSPOSASE"/>
    <property type="match status" value="1"/>
</dbReference>